<proteinExistence type="predicted"/>
<sequence>MFHSILLHFPVIYLVAPVYRMADISSMLLLPIHLDRKLMLMFEFWLVRRSILKGNSKDLKLKIHTIDGIGEILVMKLC</sequence>
<organism evidence="2 3">
    <name type="scientific">Elaeophora elaphi</name>
    <dbReference type="NCBI Taxonomy" id="1147741"/>
    <lineage>
        <taxon>Eukaryota</taxon>
        <taxon>Metazoa</taxon>
        <taxon>Ecdysozoa</taxon>
        <taxon>Nematoda</taxon>
        <taxon>Chromadorea</taxon>
        <taxon>Rhabditida</taxon>
        <taxon>Spirurina</taxon>
        <taxon>Spiruromorpha</taxon>
        <taxon>Filarioidea</taxon>
        <taxon>Onchocercidae</taxon>
        <taxon>Elaeophora</taxon>
    </lineage>
</organism>
<feature type="signal peptide" evidence="1">
    <location>
        <begin position="1"/>
        <end position="17"/>
    </location>
</feature>
<reference evidence="3" key="1">
    <citation type="submission" date="2017-02" db="UniProtKB">
        <authorList>
            <consortium name="WormBaseParasite"/>
        </authorList>
    </citation>
    <scope>IDENTIFICATION</scope>
</reference>
<accession>A0A0R3RGW5</accession>
<keyword evidence="2" id="KW-1185">Reference proteome</keyword>
<feature type="chain" id="PRO_5006447502" evidence="1">
    <location>
        <begin position="18"/>
        <end position="78"/>
    </location>
</feature>
<evidence type="ECO:0000313" key="2">
    <source>
        <dbReference type="Proteomes" id="UP000050640"/>
    </source>
</evidence>
<keyword evidence="1" id="KW-0732">Signal</keyword>
<evidence type="ECO:0000313" key="3">
    <source>
        <dbReference type="WBParaSite" id="EEL_0000066201-mRNA-1"/>
    </source>
</evidence>
<dbReference type="WBParaSite" id="EEL_0000066201-mRNA-1">
    <property type="protein sequence ID" value="EEL_0000066201-mRNA-1"/>
    <property type="gene ID" value="EEL_0000066201"/>
</dbReference>
<name>A0A0R3RGW5_9BILA</name>
<evidence type="ECO:0000256" key="1">
    <source>
        <dbReference type="SAM" id="SignalP"/>
    </source>
</evidence>
<dbReference type="AlphaFoldDB" id="A0A0R3RGW5"/>
<dbReference type="Proteomes" id="UP000050640">
    <property type="component" value="Unplaced"/>
</dbReference>
<protein>
    <submittedName>
        <fullName evidence="3">Secreted protein</fullName>
    </submittedName>
</protein>